<dbReference type="Gene3D" id="1.10.10.2840">
    <property type="entry name" value="PucR C-terminal helix-turn-helix domain"/>
    <property type="match status" value="1"/>
</dbReference>
<dbReference type="InterPro" id="IPR025736">
    <property type="entry name" value="PucR_C-HTH_dom"/>
</dbReference>
<evidence type="ECO:0000259" key="1">
    <source>
        <dbReference type="Pfam" id="PF07905"/>
    </source>
</evidence>
<dbReference type="PANTHER" id="PTHR33744:SF1">
    <property type="entry name" value="DNA-BINDING TRANSCRIPTIONAL ACTIVATOR ADER"/>
    <property type="match status" value="1"/>
</dbReference>
<reference evidence="3 4" key="1">
    <citation type="submission" date="2020-03" db="EMBL/GenBank/DDBJ databases">
        <title>Chryseoglobus sp. isolated from a deep-sea seamount.</title>
        <authorList>
            <person name="Zhang D.-C."/>
        </authorList>
    </citation>
    <scope>NUCLEOTIDE SEQUENCE [LARGE SCALE GENOMIC DNA]</scope>
    <source>
        <strain evidence="3 4">KN1116</strain>
    </source>
</reference>
<feature type="domain" description="PucR C-terminal helix-turn-helix" evidence="2">
    <location>
        <begin position="314"/>
        <end position="370"/>
    </location>
</feature>
<dbReference type="Pfam" id="PF13556">
    <property type="entry name" value="HTH_30"/>
    <property type="match status" value="1"/>
</dbReference>
<gene>
    <name evidence="3" type="ORF">FK219_000230</name>
</gene>
<dbReference type="InterPro" id="IPR051448">
    <property type="entry name" value="CdaR-like_regulators"/>
</dbReference>
<dbReference type="RefSeq" id="WP_152581896.1">
    <property type="nucleotide sequence ID" value="NZ_VIKT02000001.1"/>
</dbReference>
<dbReference type="OrthoDB" id="8450798at2"/>
<evidence type="ECO:0000313" key="4">
    <source>
        <dbReference type="Proteomes" id="UP000818266"/>
    </source>
</evidence>
<dbReference type="AlphaFoldDB" id="A0A9E5MJQ8"/>
<dbReference type="Proteomes" id="UP000818266">
    <property type="component" value="Unassembled WGS sequence"/>
</dbReference>
<organism evidence="3 4">
    <name type="scientific">Microcella pacifica</name>
    <dbReference type="NCBI Taxonomy" id="2591847"/>
    <lineage>
        <taxon>Bacteria</taxon>
        <taxon>Bacillati</taxon>
        <taxon>Actinomycetota</taxon>
        <taxon>Actinomycetes</taxon>
        <taxon>Micrococcales</taxon>
        <taxon>Microbacteriaceae</taxon>
        <taxon>Microcella</taxon>
    </lineage>
</organism>
<name>A0A9E5MJQ8_9MICO</name>
<comment type="caution">
    <text evidence="3">The sequence shown here is derived from an EMBL/GenBank/DDBJ whole genome shotgun (WGS) entry which is preliminary data.</text>
</comment>
<sequence>MPITVADLTAHAQLGLRVVWADEQAAARPWSWVHSSDLADPTPFLGEGDALLTTGTQWSSDDEIEPWVARLAAAGVPGIGFGTEVIRDGTPDALVAACERHGIALLEVPYRTPFIAVTRAVADADARERYARVRWTLETQRALALAALRPEGVAAVLAELARRIEAPVALVSLVEAESAHGEAPETVAEAARRMLTAGRRAARTVDGWSLQTVGAPGSLAGVLAVGPMSPDDDAVRAVVTSVVAMAGLAPREAPRSEGGDARERLERLRTQLARLLAESDPAPLRPAEQDGETGAELLATLRVHDAGTGEELEATLTAWLQEDAVAEAAALRLGIHRHTVRARVRRAGDVLDRDLSSFAARAELWAVLHAHGRL</sequence>
<protein>
    <submittedName>
        <fullName evidence="3">PucR family transcriptional regulator</fullName>
    </submittedName>
</protein>
<dbReference type="InterPro" id="IPR012914">
    <property type="entry name" value="PucR_dom"/>
</dbReference>
<evidence type="ECO:0000259" key="2">
    <source>
        <dbReference type="Pfam" id="PF13556"/>
    </source>
</evidence>
<keyword evidence="4" id="KW-1185">Reference proteome</keyword>
<dbReference type="InterPro" id="IPR042070">
    <property type="entry name" value="PucR_C-HTH_sf"/>
</dbReference>
<dbReference type="PANTHER" id="PTHR33744">
    <property type="entry name" value="CARBOHYDRATE DIACID REGULATOR"/>
    <property type="match status" value="1"/>
</dbReference>
<evidence type="ECO:0000313" key="3">
    <source>
        <dbReference type="EMBL" id="NHF61681.1"/>
    </source>
</evidence>
<dbReference type="Pfam" id="PF07905">
    <property type="entry name" value="PucR"/>
    <property type="match status" value="1"/>
</dbReference>
<feature type="domain" description="Purine catabolism PurC-like" evidence="1">
    <location>
        <begin position="8"/>
        <end position="123"/>
    </location>
</feature>
<accession>A0A9E5MJQ8</accession>
<dbReference type="EMBL" id="VIKT02000001">
    <property type="protein sequence ID" value="NHF61681.1"/>
    <property type="molecule type" value="Genomic_DNA"/>
</dbReference>
<proteinExistence type="predicted"/>